<evidence type="ECO:0000256" key="1">
    <source>
        <dbReference type="SAM" id="MobiDB-lite"/>
    </source>
</evidence>
<dbReference type="Gene3D" id="2.60.40.2810">
    <property type="match status" value="1"/>
</dbReference>
<evidence type="ECO:0000313" key="3">
    <source>
        <dbReference type="Proteomes" id="UP000011863"/>
    </source>
</evidence>
<feature type="compositionally biased region" description="Low complexity" evidence="1">
    <location>
        <begin position="1574"/>
        <end position="1604"/>
    </location>
</feature>
<reference evidence="2 3" key="1">
    <citation type="journal article" date="2013" name="Int. J. Syst. Evol. Microbiol.">
        <title>Ilumatobacter nonamiense sp. nov. and Ilumatobacter coccineum sp. nov., isolated from seashore sand.</title>
        <authorList>
            <person name="Matsumoto A."/>
            <person name="Kasai H."/>
            <person name="Matsuo Y."/>
            <person name="Shizuri Y."/>
            <person name="Ichikawa N."/>
            <person name="Fujita N."/>
            <person name="Omura S."/>
            <person name="Takahashi Y."/>
        </authorList>
    </citation>
    <scope>NUCLEOTIDE SEQUENCE [LARGE SCALE GENOMIC DNA]</scope>
    <source>
        <strain evidence="3">NBRC 103263 / KCTC 29153 / YM16-304</strain>
    </source>
</reference>
<sequence length="1612" mass="164533">MPMTSTPSTVTWKQVVAAMVATVMCLSALVVVFRSDGLPAVDAASSRATRWFVHEPSGRAVLVDGFGGRALASREAGVPGDDLFVAEGGGQAYLLNDTTGEVRSIDTAELRLGPPQGLASLGSGLAIARSGASGLLVANPLAGEATLSPAGADSVEIAFDADQIAGVETFGTIALGPDGSVWTLVDGTLDRATSASTTSEDLGIAGGPDGGSLSLVGNLPLVLDREGRRVRLGGGSWQELPTQIDGSEIVLQQPGPQHSCGWVGADDDLWCVSEDGIEVSSTVPGLDVDGSSLLGIAGDAAALVRRGPTQVVQFDWRSQEILDSQPATVLSDAVLNVTVTTDIVWVDDTNGDFVWTVHPWGIQRVNKNDASLLVLGADGDVVQDGDSAKGDSAGADDGVSTTPDLLEADNNGTDDPPRAVDDQVTARSGNSVPIAVTANDYDPDGEAIAIVDVATPGHGLVEIGTASTIVFTPDAGYVGLDQFEYTIADGDGTRASATVSVELLPPGATNQSPIGAPDTAQTGPGRPVVVEVLLNDVDPERDSLRIDTFLPPASGGDVAIVEGPSGAPALQFTPTNGFEGTATFSYRPIDTFEAVGEDVEVRVEVARLGDDNRPPVVRPDAVRTRRNTETPLPVLVNDKDPDGDPLSLSVVRPLPDGLDVVVQGEQLGITARAGAADQVPFQYEVDDGNGNVVRGAVLVVVIDDIEPNRPPVVSPDIETAVVGQTILIDVTANDSDPDGDPLAVVATSQPEGRGTVALAGRNQVEFIAAAFDDEEESNARFTYTVSDGNGHEVVGDVTVTVLAQALPEPPYAQDDSTFTFMNEPVTIDVLRNDGDPSGERPTLIGRPGCPGGGVATVTADSQVRYDPPANGTGAYRCTYEVTNTQGLRDSAAIIISVREPEVTNEPPRALDDLVFVEVNDSIPVDVSANDTDPDGSDLALKVTSSTRPIVGSAVRNGNVITYTAGPNVGTATIEYQIEDEGGAIATGFMQVRITEVQNLAPVARIDTRTIPGPGVPTTIDLLDNDSDPDDTPGGLTLETASLTSGGGTLSLVGGGVVQISPAPDFVGAITGVYSISDGDGLTSSSSFTLNVLEPINRAPLAADDAASVVNGGSVTTPVLFNDSDPDGDSLSLSIIGGPDPALGSASVTGDQSISFSATPGQSGVAIVNYQVSDGELTDTASLRISIASCAQSAPTAGDAFLETGYQQPIAINLANYASNGTVTEVNGPPTYQNGTYTPPAGTNGNITITYAVVNDCRQRATGTITVDVNQDPVGQNQSVTLGRGEVREIPVGAIASDDEGLIISGSSGAPGWVTTGPDRVVIAPTQAVADGAYSWSVTVTDPGGLTATVGLTAVVTNEGPRAEPDTIDVSGGAATVDIVANDSDPDGPNSALRVQSVPSSITFTNGSTGTVALQPDGRSIRVTPGSGRGQATFQYTIVDGSGALSAAATVTVNGQAVNRPPVAIDKTVSVLVGIPTPILLEANDPDGDSFTVENLNDPSGMVVLGPIGLIIDVLALEVGTFNVTFNVVDSHGAVSGTATVTINASFPLVTTTTTTTTTTTVPVDTTTTTVPVDTTTTTTSSTTTTTVAPTTTTTTTTTTVAPTTTAPPDPGG</sequence>
<name>A0A6C7EI64_ILUCY</name>
<feature type="region of interest" description="Disordered" evidence="1">
    <location>
        <begin position="1574"/>
        <end position="1612"/>
    </location>
</feature>
<keyword evidence="3" id="KW-1185">Reference proteome</keyword>
<feature type="region of interest" description="Disordered" evidence="1">
    <location>
        <begin position="384"/>
        <end position="420"/>
    </location>
</feature>
<dbReference type="Pfam" id="PF17963">
    <property type="entry name" value="Big_9"/>
    <property type="match status" value="10"/>
</dbReference>
<accession>A0A6C7EI64</accession>
<dbReference type="RefSeq" id="WP_015443475.1">
    <property type="nucleotide sequence ID" value="NC_020520.1"/>
</dbReference>
<proteinExistence type="predicted"/>
<feature type="region of interest" description="Disordered" evidence="1">
    <location>
        <begin position="506"/>
        <end position="525"/>
    </location>
</feature>
<organism evidence="2 3">
    <name type="scientific">Ilumatobacter coccineus (strain NBRC 103263 / KCTC 29153 / YM16-304)</name>
    <dbReference type="NCBI Taxonomy" id="1313172"/>
    <lineage>
        <taxon>Bacteria</taxon>
        <taxon>Bacillati</taxon>
        <taxon>Actinomycetota</taxon>
        <taxon>Acidimicrobiia</taxon>
        <taxon>Acidimicrobiales</taxon>
        <taxon>Ilumatobacteraceae</taxon>
        <taxon>Ilumatobacter</taxon>
    </lineage>
</organism>
<dbReference type="KEGG" id="aym:YM304_39140"/>
<evidence type="ECO:0008006" key="4">
    <source>
        <dbReference type="Google" id="ProtNLM"/>
    </source>
</evidence>
<protein>
    <recommendedName>
        <fullName evidence="4">Tandem-95 repeat protein</fullName>
    </recommendedName>
</protein>
<dbReference type="Gene3D" id="2.60.40.3440">
    <property type="match status" value="2"/>
</dbReference>
<evidence type="ECO:0000313" key="2">
    <source>
        <dbReference type="EMBL" id="BAN04228.1"/>
    </source>
</evidence>
<dbReference type="Proteomes" id="UP000011863">
    <property type="component" value="Chromosome"/>
</dbReference>
<dbReference type="EMBL" id="AP012057">
    <property type="protein sequence ID" value="BAN04228.1"/>
    <property type="molecule type" value="Genomic_DNA"/>
</dbReference>
<dbReference type="NCBIfam" id="NF012211">
    <property type="entry name" value="tand_rpt_95"/>
    <property type="match status" value="6"/>
</dbReference>
<gene>
    <name evidence="2" type="ORF">YM304_39140</name>
</gene>
<feature type="compositionally biased region" description="Low complexity" evidence="1">
    <location>
        <begin position="390"/>
        <end position="400"/>
    </location>
</feature>